<evidence type="ECO:0000256" key="1">
    <source>
        <dbReference type="SAM" id="MobiDB-lite"/>
    </source>
</evidence>
<keyword evidence="3" id="KW-1185">Reference proteome</keyword>
<dbReference type="AlphaFoldDB" id="A0A061J585"/>
<dbReference type="OrthoDB" id="249428at2759"/>
<evidence type="ECO:0000313" key="3">
    <source>
        <dbReference type="Proteomes" id="UP000031737"/>
    </source>
</evidence>
<reference evidence="2 3" key="1">
    <citation type="submission" date="2013-07" db="EMBL/GenBank/DDBJ databases">
        <authorList>
            <person name="Stoco P.H."/>
            <person name="Wagner G."/>
            <person name="Gerber A."/>
            <person name="Zaha A."/>
            <person name="Thompson C."/>
            <person name="Bartholomeu D.C."/>
            <person name="Luckemeyer D.D."/>
            <person name="Bahia D."/>
            <person name="Loreto E."/>
            <person name="Prestes E.B."/>
            <person name="Lima F.M."/>
            <person name="Rodrigues-Luiz G."/>
            <person name="Vallejo G.A."/>
            <person name="Filho J.F."/>
            <person name="Monteiro K.M."/>
            <person name="Tyler K.M."/>
            <person name="de Almeida L.G."/>
            <person name="Ortiz M.F."/>
            <person name="Siervo M.A."/>
            <person name="de Moraes M.H."/>
            <person name="Cunha O.L."/>
            <person name="Mendonca-Neto R."/>
            <person name="Silva R."/>
            <person name="Teixeira S.M."/>
            <person name="Murta S.M."/>
            <person name="Sincero T.C."/>
            <person name="Mendes T.A."/>
            <person name="Urmenyi T.P."/>
            <person name="Silva V.G."/>
            <person name="da Rocha W.D."/>
            <person name="Andersson B."/>
            <person name="Romanha A.J."/>
            <person name="Steindel M."/>
            <person name="de Vasconcelos A.T."/>
            <person name="Grisard E.C."/>
        </authorList>
    </citation>
    <scope>NUCLEOTIDE SEQUENCE [LARGE SCALE GENOMIC DNA]</scope>
    <source>
        <strain evidence="2 3">SC58</strain>
    </source>
</reference>
<name>A0A061J585_TRYRA</name>
<gene>
    <name evidence="2" type="ORF">TRSC58_02981</name>
</gene>
<protein>
    <submittedName>
        <fullName evidence="2">Uncharacterized protein</fullName>
    </submittedName>
</protein>
<sequence>MRPLRRCTAQQGERTRDETTQSPHLRAHEASLTAQLKLQLYRIYVSVSRQREWFRLHESNVKALTEEAEALRKCFFPRERSLLTAVNGSAIITTATVSSPLCPSDTGGVGAEEMASKTLDGVRLCLNDPPSAVNCGFPSTTWRPCFPSSQQDHGACALPLCPGGGGAHHPSDDMLFSLGVDPTSCGGVAEVRHIVPEYLLQLSPDWIHDRLRGMGGGGVSAEEATSAAVALLLLLLQALRGIADAARWLLDSGKVSVGVSAPDGAVTFNTLRVVARHLFYLLHETLCCLSSGATEDPRSGLTAAAHRMSAEERAEATKIFFYLLDGRDGGPLLLQLLCTDSSAIQIPLQHTELAVLTSATTGPVPRSIVSEAFDFLAIRLLGMRTGEQ</sequence>
<comment type="caution">
    <text evidence="2">The sequence shown here is derived from an EMBL/GenBank/DDBJ whole genome shotgun (WGS) entry which is preliminary data.</text>
</comment>
<organism evidence="2 3">
    <name type="scientific">Trypanosoma rangeli SC58</name>
    <dbReference type="NCBI Taxonomy" id="429131"/>
    <lineage>
        <taxon>Eukaryota</taxon>
        <taxon>Discoba</taxon>
        <taxon>Euglenozoa</taxon>
        <taxon>Kinetoplastea</taxon>
        <taxon>Metakinetoplastina</taxon>
        <taxon>Trypanosomatida</taxon>
        <taxon>Trypanosomatidae</taxon>
        <taxon>Trypanosoma</taxon>
        <taxon>Herpetosoma</taxon>
    </lineage>
</organism>
<evidence type="ECO:0000313" key="2">
    <source>
        <dbReference type="EMBL" id="ESL09301.1"/>
    </source>
</evidence>
<dbReference type="VEuPathDB" id="TriTrypDB:TRSC58_02981"/>
<proteinExistence type="predicted"/>
<dbReference type="Proteomes" id="UP000031737">
    <property type="component" value="Unassembled WGS sequence"/>
</dbReference>
<feature type="region of interest" description="Disordered" evidence="1">
    <location>
        <begin position="1"/>
        <end position="24"/>
    </location>
</feature>
<dbReference type="EMBL" id="AUPL01002981">
    <property type="protein sequence ID" value="ESL09301.1"/>
    <property type="molecule type" value="Genomic_DNA"/>
</dbReference>
<accession>A0A061J585</accession>